<dbReference type="InterPro" id="IPR021491">
    <property type="entry name" value="DUF3145"/>
</dbReference>
<reference evidence="1 2" key="1">
    <citation type="journal article" date="2009" name="Genome Res.">
        <title>Complete genome of the cellulolytic thermophile Acidothermus cellulolyticus 11B provides insights into its ecophysiological and evolutionary adaptations.</title>
        <authorList>
            <person name="Barabote R.D."/>
            <person name="Xie G."/>
            <person name="Leu D.H."/>
            <person name="Normand P."/>
            <person name="Necsulea A."/>
            <person name="Daubin V."/>
            <person name="Medigue C."/>
            <person name="Adney W.S."/>
            <person name="Xu X.C."/>
            <person name="Lapidus A."/>
            <person name="Parales R.E."/>
            <person name="Detter C."/>
            <person name="Pujic P."/>
            <person name="Bruce D."/>
            <person name="Lavire C."/>
            <person name="Challacombe J.F."/>
            <person name="Brettin T.S."/>
            <person name="Berry A.M."/>
        </authorList>
    </citation>
    <scope>NUCLEOTIDE SEQUENCE [LARGE SCALE GENOMIC DNA]</scope>
    <source>
        <strain evidence="2">ATCC 43068 / DSM 8971 / 11B</strain>
    </source>
</reference>
<dbReference type="InParanoid" id="A0LT81"/>
<dbReference type="EMBL" id="CP000481">
    <property type="protein sequence ID" value="ABK52641.1"/>
    <property type="molecule type" value="Genomic_DNA"/>
</dbReference>
<dbReference type="Proteomes" id="UP000008221">
    <property type="component" value="Chromosome"/>
</dbReference>
<evidence type="ECO:0000313" key="2">
    <source>
        <dbReference type="Proteomes" id="UP000008221"/>
    </source>
</evidence>
<dbReference type="OrthoDB" id="3210860at2"/>
<dbReference type="AlphaFoldDB" id="A0LT81"/>
<dbReference type="RefSeq" id="WP_011719704.1">
    <property type="nucleotide sequence ID" value="NC_008578.1"/>
</dbReference>
<gene>
    <name evidence="1" type="ordered locus">Acel_0868</name>
</gene>
<dbReference type="KEGG" id="ace:Acel_0868"/>
<dbReference type="HOGENOM" id="CLU_114867_0_0_11"/>
<accession>A0LT81</accession>
<proteinExistence type="predicted"/>
<sequence>MATCGVLYIHSATPAVVPHVEWATAGVIGMSVHFDWQGQPAAPGHLRAEVAWSGPAGTAGRLASTLRGWPIRFEVTEDPSPGADGERYAFTPSLGLYHALTSANGDLVVPENRLRMLLATGGDISAALDLLLGGPWDAELEAFRHAGEGAPVRWLHRVG</sequence>
<keyword evidence="2" id="KW-1185">Reference proteome</keyword>
<dbReference type="eggNOG" id="ENOG502ZWGX">
    <property type="taxonomic scope" value="Bacteria"/>
</dbReference>
<dbReference type="Pfam" id="PF11343">
    <property type="entry name" value="DUF3145"/>
    <property type="match status" value="1"/>
</dbReference>
<evidence type="ECO:0000313" key="1">
    <source>
        <dbReference type="EMBL" id="ABK52641.1"/>
    </source>
</evidence>
<name>A0LT81_ACIC1</name>
<dbReference type="STRING" id="351607.Acel_0868"/>
<organism evidence="1 2">
    <name type="scientific">Acidothermus cellulolyticus (strain ATCC 43068 / DSM 8971 / 11B)</name>
    <dbReference type="NCBI Taxonomy" id="351607"/>
    <lineage>
        <taxon>Bacteria</taxon>
        <taxon>Bacillati</taxon>
        <taxon>Actinomycetota</taxon>
        <taxon>Actinomycetes</taxon>
        <taxon>Acidothermales</taxon>
        <taxon>Acidothermaceae</taxon>
        <taxon>Acidothermus</taxon>
    </lineage>
</organism>
<protein>
    <recommendedName>
        <fullName evidence="3">DUF3145 domain-containing protein</fullName>
    </recommendedName>
</protein>
<evidence type="ECO:0008006" key="3">
    <source>
        <dbReference type="Google" id="ProtNLM"/>
    </source>
</evidence>